<reference evidence="3" key="1">
    <citation type="journal article" date="2015" name="BMC Genomics">
        <title>Draft genome of a commonly misdiagnosed multidrug resistant pathogen Candida auris.</title>
        <authorList>
            <person name="Chatterjee S."/>
            <person name="Alampalli S.V."/>
            <person name="Nageshan R.K."/>
            <person name="Chettiar S.T."/>
            <person name="Joshi S."/>
            <person name="Tatu U.S."/>
        </authorList>
    </citation>
    <scope>NUCLEOTIDE SEQUENCE [LARGE SCALE GENOMIC DNA]</scope>
    <source>
        <strain evidence="3">6684</strain>
    </source>
</reference>
<evidence type="ECO:0000256" key="1">
    <source>
        <dbReference type="SAM" id="MobiDB-lite"/>
    </source>
</evidence>
<comment type="caution">
    <text evidence="2">The sequence shown here is derived from an EMBL/GenBank/DDBJ whole genome shotgun (WGS) entry which is preliminary data.</text>
</comment>
<sequence length="68" mass="7753">MAEKCILAAAARRFGQSQSSIIVEGSTRTLEESRRQEGDCAADKEDAGTRKRRKSRKRGKERTRRIEE</sequence>
<protein>
    <submittedName>
        <fullName evidence="2">Uncharacterized protein</fullName>
    </submittedName>
</protein>
<evidence type="ECO:0000313" key="3">
    <source>
        <dbReference type="Proteomes" id="UP000037122"/>
    </source>
</evidence>
<dbReference type="EMBL" id="LGST01000031">
    <property type="protein sequence ID" value="KND98742.1"/>
    <property type="molecule type" value="Genomic_DNA"/>
</dbReference>
<evidence type="ECO:0000313" key="2">
    <source>
        <dbReference type="EMBL" id="KND98742.1"/>
    </source>
</evidence>
<proteinExistence type="predicted"/>
<feature type="compositionally biased region" description="Basic residues" evidence="1">
    <location>
        <begin position="50"/>
        <end position="68"/>
    </location>
</feature>
<accession>A0A0L0NX09</accession>
<feature type="region of interest" description="Disordered" evidence="1">
    <location>
        <begin position="25"/>
        <end position="68"/>
    </location>
</feature>
<feature type="compositionally biased region" description="Basic and acidic residues" evidence="1">
    <location>
        <begin position="29"/>
        <end position="49"/>
    </location>
</feature>
<dbReference type="AlphaFoldDB" id="A0A0L0NX09"/>
<dbReference type="Proteomes" id="UP000037122">
    <property type="component" value="Unassembled WGS sequence"/>
</dbReference>
<gene>
    <name evidence="2" type="ORF">QG37_04649</name>
</gene>
<name>A0A0L0NX09_CANAR</name>
<dbReference type="VEuPathDB" id="FungiDB:QG37_04649"/>
<organism evidence="2 3">
    <name type="scientific">Candidozyma auris</name>
    <name type="common">Yeast</name>
    <name type="synonym">Candida auris</name>
    <dbReference type="NCBI Taxonomy" id="498019"/>
    <lineage>
        <taxon>Eukaryota</taxon>
        <taxon>Fungi</taxon>
        <taxon>Dikarya</taxon>
        <taxon>Ascomycota</taxon>
        <taxon>Saccharomycotina</taxon>
        <taxon>Pichiomycetes</taxon>
        <taxon>Metschnikowiaceae</taxon>
        <taxon>Candidozyma</taxon>
    </lineage>
</organism>